<reference evidence="10" key="1">
    <citation type="submission" date="2018-01" db="EMBL/GenBank/DDBJ databases">
        <authorList>
            <person name="Mao J.F."/>
        </authorList>
    </citation>
    <scope>NUCLEOTIDE SEQUENCE</scope>
    <source>
        <strain evidence="10">Huo1</strain>
        <tissue evidence="10">Leaf</tissue>
    </source>
</reference>
<comment type="subcellular location">
    <subcellularLocation>
        <location evidence="1">Membrane</location>
        <topology evidence="1">Multi-pass membrane protein</topology>
    </subcellularLocation>
</comment>
<keyword evidence="4 9" id="KW-0812">Transmembrane</keyword>
<keyword evidence="11" id="KW-1185">Reference proteome</keyword>
<evidence type="ECO:0000256" key="4">
    <source>
        <dbReference type="ARBA" id="ARBA00022692"/>
    </source>
</evidence>
<name>A0A8X8XNP5_SALSN</name>
<sequence>MTGPEKQENPSILERGWLWFRDIPSKPIAKLCDVARRAIKVAEEDPRRLIHSLKVGVTVTLVSLLYYLQPMYDNLGASAILAVMTVVVVFEFTVGGTIGKCLNQGLATLAAAALAIGAQHLAILTGKRSEPYLIGLFVFIQAVAMTFVRFFHNVKAKYDYGVLIFILSFILVSISGLRMNNVLNLAQARLVTTVIGASTSLAICILFRPMWAGEDLHKYVAQNISQLGNFLEGHLDQCFKTSCDAEIEITKPSIINLDSIIVDSKVKEETLADLARWEPGHGQFMFRHPWKQYLRIGNLTRQCASRLEPINGYLNSKFQAPKEIKCTIKEAFTESTKALKELAWAIETMTEPSSASPHIENLKIASRNLKSLLRSGVWGDQSDVLQIIPVAAAMIDTISSVEQIGDAVKELSLMAKFKSRMAEIPSLSVAID</sequence>
<comment type="similarity">
    <text evidence="2">Belongs to the aromatic acid exporter (TC 2.A.85) family.</text>
</comment>
<keyword evidence="5 9" id="KW-1133">Transmembrane helix</keyword>
<feature type="transmembrane region" description="Helical" evidence="9">
    <location>
        <begin position="158"/>
        <end position="177"/>
    </location>
</feature>
<evidence type="ECO:0000256" key="2">
    <source>
        <dbReference type="ARBA" id="ARBA00007079"/>
    </source>
</evidence>
<evidence type="ECO:0000313" key="11">
    <source>
        <dbReference type="Proteomes" id="UP000298416"/>
    </source>
</evidence>
<comment type="caution">
    <text evidence="10">The sequence shown here is derived from an EMBL/GenBank/DDBJ whole genome shotgun (WGS) entry which is preliminary data.</text>
</comment>
<protein>
    <recommendedName>
        <fullName evidence="12">Aluminum-activated malate transporter</fullName>
    </recommendedName>
</protein>
<evidence type="ECO:0000256" key="1">
    <source>
        <dbReference type="ARBA" id="ARBA00004141"/>
    </source>
</evidence>
<evidence type="ECO:0000256" key="5">
    <source>
        <dbReference type="ARBA" id="ARBA00022989"/>
    </source>
</evidence>
<gene>
    <name evidence="10" type="ORF">SASPL_119403</name>
</gene>
<feature type="transmembrane region" description="Helical" evidence="9">
    <location>
        <begin position="75"/>
        <end position="94"/>
    </location>
</feature>
<evidence type="ECO:0000256" key="3">
    <source>
        <dbReference type="ARBA" id="ARBA00022448"/>
    </source>
</evidence>
<organism evidence="10">
    <name type="scientific">Salvia splendens</name>
    <name type="common">Scarlet sage</name>
    <dbReference type="NCBI Taxonomy" id="180675"/>
    <lineage>
        <taxon>Eukaryota</taxon>
        <taxon>Viridiplantae</taxon>
        <taxon>Streptophyta</taxon>
        <taxon>Embryophyta</taxon>
        <taxon>Tracheophyta</taxon>
        <taxon>Spermatophyta</taxon>
        <taxon>Magnoliopsida</taxon>
        <taxon>eudicotyledons</taxon>
        <taxon>Gunneridae</taxon>
        <taxon>Pentapetalae</taxon>
        <taxon>asterids</taxon>
        <taxon>lamiids</taxon>
        <taxon>Lamiales</taxon>
        <taxon>Lamiaceae</taxon>
        <taxon>Nepetoideae</taxon>
        <taxon>Mentheae</taxon>
        <taxon>Salviinae</taxon>
        <taxon>Salvia</taxon>
        <taxon>Salvia subgen. Calosphace</taxon>
        <taxon>core Calosphace</taxon>
    </lineage>
</organism>
<dbReference type="GO" id="GO:0034220">
    <property type="term" value="P:monoatomic ion transmembrane transport"/>
    <property type="evidence" value="ECO:0007669"/>
    <property type="project" value="UniProtKB-KW"/>
</dbReference>
<feature type="transmembrane region" description="Helical" evidence="9">
    <location>
        <begin position="132"/>
        <end position="151"/>
    </location>
</feature>
<evidence type="ECO:0000256" key="6">
    <source>
        <dbReference type="ARBA" id="ARBA00023065"/>
    </source>
</evidence>
<dbReference type="OrthoDB" id="68611at2759"/>
<feature type="transmembrane region" description="Helical" evidence="9">
    <location>
        <begin position="189"/>
        <end position="207"/>
    </location>
</feature>
<evidence type="ECO:0008006" key="12">
    <source>
        <dbReference type="Google" id="ProtNLM"/>
    </source>
</evidence>
<accession>A0A8X8XNP5</accession>
<proteinExistence type="inferred from homology"/>
<evidence type="ECO:0000256" key="8">
    <source>
        <dbReference type="ARBA" id="ARBA00023303"/>
    </source>
</evidence>
<dbReference type="Pfam" id="PF11744">
    <property type="entry name" value="ALMT"/>
    <property type="match status" value="1"/>
</dbReference>
<dbReference type="EMBL" id="PNBA02000007">
    <property type="protein sequence ID" value="KAG6417250.1"/>
    <property type="molecule type" value="Genomic_DNA"/>
</dbReference>
<feature type="transmembrane region" description="Helical" evidence="9">
    <location>
        <begin position="49"/>
        <end position="69"/>
    </location>
</feature>
<evidence type="ECO:0000256" key="9">
    <source>
        <dbReference type="SAM" id="Phobius"/>
    </source>
</evidence>
<dbReference type="GO" id="GO:0016020">
    <property type="term" value="C:membrane"/>
    <property type="evidence" value="ECO:0007669"/>
    <property type="project" value="UniProtKB-SubCell"/>
</dbReference>
<dbReference type="Proteomes" id="UP000298416">
    <property type="component" value="Unassembled WGS sequence"/>
</dbReference>
<evidence type="ECO:0000256" key="7">
    <source>
        <dbReference type="ARBA" id="ARBA00023136"/>
    </source>
</evidence>
<dbReference type="InterPro" id="IPR020966">
    <property type="entry name" value="ALMT"/>
</dbReference>
<keyword evidence="3" id="KW-0813">Transport</keyword>
<evidence type="ECO:0000313" key="10">
    <source>
        <dbReference type="EMBL" id="KAG6417250.1"/>
    </source>
</evidence>
<keyword evidence="7 9" id="KW-0472">Membrane</keyword>
<keyword evidence="8" id="KW-0407">Ion channel</keyword>
<dbReference type="AlphaFoldDB" id="A0A8X8XNP5"/>
<dbReference type="GO" id="GO:0015743">
    <property type="term" value="P:malate transport"/>
    <property type="evidence" value="ECO:0007669"/>
    <property type="project" value="InterPro"/>
</dbReference>
<feature type="transmembrane region" description="Helical" evidence="9">
    <location>
        <begin position="106"/>
        <end position="126"/>
    </location>
</feature>
<reference evidence="10" key="2">
    <citation type="submission" date="2020-08" db="EMBL/GenBank/DDBJ databases">
        <title>Plant Genome Project.</title>
        <authorList>
            <person name="Zhang R.-G."/>
        </authorList>
    </citation>
    <scope>NUCLEOTIDE SEQUENCE</scope>
    <source>
        <strain evidence="10">Huo1</strain>
        <tissue evidence="10">Leaf</tissue>
    </source>
</reference>
<dbReference type="PANTHER" id="PTHR31086">
    <property type="entry name" value="ALUMINUM-ACTIVATED MALATE TRANSPORTER 10"/>
    <property type="match status" value="1"/>
</dbReference>
<keyword evidence="6" id="KW-0406">Ion transport</keyword>